<dbReference type="Proteomes" id="UP000315295">
    <property type="component" value="Unassembled WGS sequence"/>
</dbReference>
<evidence type="ECO:0000313" key="1">
    <source>
        <dbReference type="EMBL" id="TQD93693.1"/>
    </source>
</evidence>
<reference evidence="1 2" key="1">
    <citation type="journal article" date="2019" name="G3 (Bethesda)">
        <title>Sequencing of a Wild Apple (Malus baccata) Genome Unravels the Differences Between Cultivated and Wild Apple Species Regarding Disease Resistance and Cold Tolerance.</title>
        <authorList>
            <person name="Chen X."/>
        </authorList>
    </citation>
    <scope>NUCLEOTIDE SEQUENCE [LARGE SCALE GENOMIC DNA]</scope>
    <source>
        <strain evidence="2">cv. Shandingzi</strain>
        <tissue evidence="1">Leaves</tissue>
    </source>
</reference>
<organism evidence="1 2">
    <name type="scientific">Malus baccata</name>
    <name type="common">Siberian crab apple</name>
    <name type="synonym">Pyrus baccata</name>
    <dbReference type="NCBI Taxonomy" id="106549"/>
    <lineage>
        <taxon>Eukaryota</taxon>
        <taxon>Viridiplantae</taxon>
        <taxon>Streptophyta</taxon>
        <taxon>Embryophyta</taxon>
        <taxon>Tracheophyta</taxon>
        <taxon>Spermatophyta</taxon>
        <taxon>Magnoliopsida</taxon>
        <taxon>eudicotyledons</taxon>
        <taxon>Gunneridae</taxon>
        <taxon>Pentapetalae</taxon>
        <taxon>rosids</taxon>
        <taxon>fabids</taxon>
        <taxon>Rosales</taxon>
        <taxon>Rosaceae</taxon>
        <taxon>Amygdaloideae</taxon>
        <taxon>Maleae</taxon>
        <taxon>Malus</taxon>
    </lineage>
</organism>
<evidence type="ECO:0000313" key="2">
    <source>
        <dbReference type="Proteomes" id="UP000315295"/>
    </source>
</evidence>
<name>A0A540M4L8_MALBA</name>
<keyword evidence="2" id="KW-1185">Reference proteome</keyword>
<dbReference type="AlphaFoldDB" id="A0A540M4L8"/>
<comment type="caution">
    <text evidence="1">The sequence shown here is derived from an EMBL/GenBank/DDBJ whole genome shotgun (WGS) entry which is preliminary data.</text>
</comment>
<accession>A0A540M4L8</accession>
<dbReference type="EMBL" id="VIEB01000360">
    <property type="protein sequence ID" value="TQD93693.1"/>
    <property type="molecule type" value="Genomic_DNA"/>
</dbReference>
<sequence length="81" mass="9356">MGALPRGIITESEPPQSIRSCVSFQRKLYISYYNILKVQKLLVGILTALALMIRFTEFKVQKLLVPKSDFVEHYEIIWLGI</sequence>
<gene>
    <name evidence="1" type="ORF">C1H46_020697</name>
</gene>
<proteinExistence type="predicted"/>
<protein>
    <submittedName>
        <fullName evidence="1">Uncharacterized protein</fullName>
    </submittedName>
</protein>